<evidence type="ECO:0000313" key="2">
    <source>
        <dbReference type="EMBL" id="MBM9459144.1"/>
    </source>
</evidence>
<evidence type="ECO:0000256" key="1">
    <source>
        <dbReference type="SAM" id="MobiDB-lite"/>
    </source>
</evidence>
<feature type="region of interest" description="Disordered" evidence="1">
    <location>
        <begin position="32"/>
        <end position="54"/>
    </location>
</feature>
<sequence length="54" mass="6111">MRAPWRPYGVLPLSRHRAPVALSLSTDVQQVHEDREPEPLASDEAAFTEVARTR</sequence>
<keyword evidence="3" id="KW-1185">Reference proteome</keyword>
<dbReference type="AlphaFoldDB" id="A0A939BS04"/>
<accession>A0A939BS04</accession>
<name>A0A939BS04_9ACTN</name>
<reference evidence="2" key="1">
    <citation type="submission" date="2021-01" db="EMBL/GenBank/DDBJ databases">
        <title>Novel species in genus Nocardioides.</title>
        <authorList>
            <person name="Zhang G."/>
        </authorList>
    </citation>
    <scope>NUCLEOTIDE SEQUENCE</scope>
    <source>
        <strain evidence="2">Zg-536</strain>
    </source>
</reference>
<organism evidence="2 3">
    <name type="scientific">Nocardioides faecalis</name>
    <dbReference type="NCBI Taxonomy" id="2803858"/>
    <lineage>
        <taxon>Bacteria</taxon>
        <taxon>Bacillati</taxon>
        <taxon>Actinomycetota</taxon>
        <taxon>Actinomycetes</taxon>
        <taxon>Propionibacteriales</taxon>
        <taxon>Nocardioidaceae</taxon>
        <taxon>Nocardioides</taxon>
    </lineage>
</organism>
<protein>
    <submittedName>
        <fullName evidence="2">Uncharacterized protein</fullName>
    </submittedName>
</protein>
<proteinExistence type="predicted"/>
<comment type="caution">
    <text evidence="2">The sequence shown here is derived from an EMBL/GenBank/DDBJ whole genome shotgun (WGS) entry which is preliminary data.</text>
</comment>
<dbReference type="EMBL" id="JAERTX010000004">
    <property type="protein sequence ID" value="MBM9459144.1"/>
    <property type="molecule type" value="Genomic_DNA"/>
</dbReference>
<evidence type="ECO:0000313" key="3">
    <source>
        <dbReference type="Proteomes" id="UP000663791"/>
    </source>
</evidence>
<gene>
    <name evidence="2" type="ORF">JK386_04465</name>
</gene>
<dbReference type="Proteomes" id="UP000663791">
    <property type="component" value="Unassembled WGS sequence"/>
</dbReference>
<dbReference type="RefSeq" id="WP_205290466.1">
    <property type="nucleotide sequence ID" value="NZ_CP074406.1"/>
</dbReference>